<dbReference type="InterPro" id="IPR013216">
    <property type="entry name" value="Methyltransf_11"/>
</dbReference>
<evidence type="ECO:0000256" key="3">
    <source>
        <dbReference type="ARBA" id="ARBA00022691"/>
    </source>
</evidence>
<evidence type="ECO:0000313" key="5">
    <source>
        <dbReference type="EMBL" id="SNZ16081.1"/>
    </source>
</evidence>
<feature type="domain" description="Methyltransferase type 11" evidence="4">
    <location>
        <begin position="47"/>
        <end position="141"/>
    </location>
</feature>
<dbReference type="STRING" id="586416.GZ22_03405"/>
<organism evidence="5 6">
    <name type="scientific">Terribacillus aidingensis</name>
    <dbReference type="NCBI Taxonomy" id="586416"/>
    <lineage>
        <taxon>Bacteria</taxon>
        <taxon>Bacillati</taxon>
        <taxon>Bacillota</taxon>
        <taxon>Bacilli</taxon>
        <taxon>Bacillales</taxon>
        <taxon>Bacillaceae</taxon>
        <taxon>Terribacillus</taxon>
    </lineage>
</organism>
<proteinExistence type="predicted"/>
<dbReference type="Gene3D" id="3.40.50.150">
    <property type="entry name" value="Vaccinia Virus protein VP39"/>
    <property type="match status" value="1"/>
</dbReference>
<dbReference type="GO" id="GO:0008757">
    <property type="term" value="F:S-adenosylmethionine-dependent methyltransferase activity"/>
    <property type="evidence" value="ECO:0007669"/>
    <property type="project" value="InterPro"/>
</dbReference>
<dbReference type="OrthoDB" id="9791837at2"/>
<reference evidence="6" key="1">
    <citation type="submission" date="2017-09" db="EMBL/GenBank/DDBJ databases">
        <authorList>
            <person name="Varghese N."/>
            <person name="Submissions S."/>
        </authorList>
    </citation>
    <scope>NUCLEOTIDE SEQUENCE [LARGE SCALE GENOMIC DNA]</scope>
    <source>
        <strain evidence="6">CGMCC 1.8913</strain>
    </source>
</reference>
<sequence>MKQNIYDNAVFFESYKELRENPVNYNELMEQPQMKSMLPDLKEKHVLDIGCGMGDLAMYCMENGAASVTAIDPSSNMLQEAKKRNAHPAIDYVQTSLEDAVFAKAHYDIAVSSLVMHYVANYDKVIHSIHSALKDDGILLFSSEHPIVTARKTGKKWIEDEEGNRLHFAVDNYQEEGRREAAWFVDGVVYYHRSFAALCNGLLHNGFSLLEVNEPIPDDHAIAQLPPIAHELRRPSFIILKAKKSARLY</sequence>
<dbReference type="GO" id="GO:0032259">
    <property type="term" value="P:methylation"/>
    <property type="evidence" value="ECO:0007669"/>
    <property type="project" value="UniProtKB-KW"/>
</dbReference>
<dbReference type="SUPFAM" id="SSF53335">
    <property type="entry name" value="S-adenosyl-L-methionine-dependent methyltransferases"/>
    <property type="match status" value="1"/>
</dbReference>
<dbReference type="EMBL" id="OBEK01000004">
    <property type="protein sequence ID" value="SNZ16081.1"/>
    <property type="molecule type" value="Genomic_DNA"/>
</dbReference>
<dbReference type="AlphaFoldDB" id="A0A285P876"/>
<dbReference type="CDD" id="cd02440">
    <property type="entry name" value="AdoMet_MTases"/>
    <property type="match status" value="1"/>
</dbReference>
<evidence type="ECO:0000256" key="2">
    <source>
        <dbReference type="ARBA" id="ARBA00022679"/>
    </source>
</evidence>
<evidence type="ECO:0000256" key="1">
    <source>
        <dbReference type="ARBA" id="ARBA00022603"/>
    </source>
</evidence>
<keyword evidence="6" id="KW-1185">Reference proteome</keyword>
<dbReference type="RefSeq" id="WP_097043076.1">
    <property type="nucleotide sequence ID" value="NZ_OBEK01000004.1"/>
</dbReference>
<dbReference type="InterPro" id="IPR029063">
    <property type="entry name" value="SAM-dependent_MTases_sf"/>
</dbReference>
<protein>
    <submittedName>
        <fullName evidence="5">Methyltransferase domain-containing protein</fullName>
    </submittedName>
</protein>
<name>A0A285P876_9BACI</name>
<dbReference type="Pfam" id="PF08241">
    <property type="entry name" value="Methyltransf_11"/>
    <property type="match status" value="1"/>
</dbReference>
<keyword evidence="3" id="KW-0949">S-adenosyl-L-methionine</keyword>
<evidence type="ECO:0000313" key="6">
    <source>
        <dbReference type="Proteomes" id="UP000219356"/>
    </source>
</evidence>
<evidence type="ECO:0000259" key="4">
    <source>
        <dbReference type="Pfam" id="PF08241"/>
    </source>
</evidence>
<gene>
    <name evidence="5" type="ORF">SAMN05421503_2851</name>
</gene>
<dbReference type="PANTHER" id="PTHR43464">
    <property type="entry name" value="METHYLTRANSFERASE"/>
    <property type="match status" value="1"/>
</dbReference>
<keyword evidence="2 5" id="KW-0808">Transferase</keyword>
<dbReference type="PANTHER" id="PTHR43464:SF19">
    <property type="entry name" value="UBIQUINONE BIOSYNTHESIS O-METHYLTRANSFERASE, MITOCHONDRIAL"/>
    <property type="match status" value="1"/>
</dbReference>
<keyword evidence="1 5" id="KW-0489">Methyltransferase</keyword>
<dbReference type="Proteomes" id="UP000219356">
    <property type="component" value="Unassembled WGS sequence"/>
</dbReference>
<accession>A0A285P876</accession>